<dbReference type="GO" id="GO:0051604">
    <property type="term" value="P:protein maturation"/>
    <property type="evidence" value="ECO:0007669"/>
    <property type="project" value="InterPro"/>
</dbReference>
<dbReference type="GO" id="GO:0016151">
    <property type="term" value="F:nickel cation binding"/>
    <property type="evidence" value="ECO:0007669"/>
    <property type="project" value="InterPro"/>
</dbReference>
<accession>A0A480AIK1</accession>
<evidence type="ECO:0000313" key="9">
    <source>
        <dbReference type="EMBL" id="GCL43603.1"/>
    </source>
</evidence>
<dbReference type="GO" id="GO:0008270">
    <property type="term" value="F:zinc ion binding"/>
    <property type="evidence" value="ECO:0007669"/>
    <property type="project" value="TreeGrafter"/>
</dbReference>
<dbReference type="OrthoDB" id="9802035at2"/>
<evidence type="ECO:0000256" key="6">
    <source>
        <dbReference type="ARBA" id="ARBA00022833"/>
    </source>
</evidence>
<evidence type="ECO:0000256" key="2">
    <source>
        <dbReference type="ARBA" id="ARBA00022596"/>
    </source>
</evidence>
<evidence type="ECO:0000256" key="7">
    <source>
        <dbReference type="ARBA" id="ARBA00023134"/>
    </source>
</evidence>
<keyword evidence="4" id="KW-0547">Nucleotide-binding</keyword>
<dbReference type="GO" id="GO:0003924">
    <property type="term" value="F:GTPase activity"/>
    <property type="evidence" value="ECO:0007669"/>
    <property type="project" value="InterPro"/>
</dbReference>
<keyword evidence="3" id="KW-0479">Metal-binding</keyword>
<protein>
    <submittedName>
        <fullName evidence="9">Hydrogenase accessory protein HypB</fullName>
    </submittedName>
</protein>
<dbReference type="CDD" id="cd05390">
    <property type="entry name" value="HypB"/>
    <property type="match status" value="1"/>
</dbReference>
<dbReference type="InterPro" id="IPR027417">
    <property type="entry name" value="P-loop_NTPase"/>
</dbReference>
<dbReference type="SUPFAM" id="SSF52540">
    <property type="entry name" value="P-loop containing nucleoside triphosphate hydrolases"/>
    <property type="match status" value="1"/>
</dbReference>
<sequence length="274" mass="30067">MCVICGCSGDNQTTITNMENEHHHTHTLADGTVITHSHHHEETTQIHAQIHNTTISLEQEILGKNNLLAAQNRGWFKGRNILALNLMSSPGAGKTTLLTRTINDLKNTLTISVIEGDQETTNDAEKIKSTGCQVVQINTGTGCHLEASMIEKGLQELNPPLNSVVMIENVGNLVCPALFDLGEGAKVVILSVTEGEDKPIKYPYMFRSSDIMILTKIDLLPYINFDVQRCIEYAKQVNPKIQVFQVSATTGAGLEGLYNWLSEQVNNSSNLISV</sequence>
<dbReference type="EMBL" id="BJCF01000045">
    <property type="protein sequence ID" value="GCL43603.1"/>
    <property type="molecule type" value="Genomic_DNA"/>
</dbReference>
<feature type="domain" description="CobW/HypB/UreG nucleotide-binding" evidence="8">
    <location>
        <begin position="85"/>
        <end position="244"/>
    </location>
</feature>
<dbReference type="Pfam" id="PF02492">
    <property type="entry name" value="cobW"/>
    <property type="match status" value="1"/>
</dbReference>
<dbReference type="GO" id="GO:0005525">
    <property type="term" value="F:GTP binding"/>
    <property type="evidence" value="ECO:0007669"/>
    <property type="project" value="UniProtKB-KW"/>
</dbReference>
<dbReference type="Gene3D" id="3.40.50.300">
    <property type="entry name" value="P-loop containing nucleotide triphosphate hydrolases"/>
    <property type="match status" value="1"/>
</dbReference>
<evidence type="ECO:0000256" key="1">
    <source>
        <dbReference type="ARBA" id="ARBA00006211"/>
    </source>
</evidence>
<keyword evidence="6" id="KW-0862">Zinc</keyword>
<keyword evidence="5" id="KW-0378">Hydrolase</keyword>
<dbReference type="NCBIfam" id="TIGR00073">
    <property type="entry name" value="hypB"/>
    <property type="match status" value="1"/>
</dbReference>
<dbReference type="PANTHER" id="PTHR30134:SF2">
    <property type="entry name" value="HYDROGENASE MATURATION FACTOR HYPB"/>
    <property type="match status" value="1"/>
</dbReference>
<reference evidence="10" key="1">
    <citation type="submission" date="2019-02" db="EMBL/GenBank/DDBJ databases">
        <title>Draft genome sequence of Dolichospermum planctonicum NIES-80.</title>
        <authorList>
            <person name="Yamaguchi H."/>
            <person name="Suzuki S."/>
            <person name="Kawachi M."/>
        </authorList>
    </citation>
    <scope>NUCLEOTIDE SEQUENCE [LARGE SCALE GENOMIC DNA]</scope>
    <source>
        <strain evidence="10">NIES-80</strain>
    </source>
</reference>
<comment type="similarity">
    <text evidence="1">Belongs to the SIMIBI class G3E GTPase family. HypB/HupM subfamily.</text>
</comment>
<dbReference type="InterPro" id="IPR003495">
    <property type="entry name" value="CobW/HypB/UreG_nucleotide-bd"/>
</dbReference>
<name>A0A480AIK1_9CYAN</name>
<gene>
    <name evidence="9" type="ORF">NIES80_33190</name>
</gene>
<keyword evidence="2" id="KW-0533">Nickel</keyword>
<proteinExistence type="inferred from homology"/>
<dbReference type="PANTHER" id="PTHR30134">
    <property type="entry name" value="HYDROGENASE PROTEIN ASSEMBLY PROTEIN, NICKEL CHAPERONE"/>
    <property type="match status" value="1"/>
</dbReference>
<evidence type="ECO:0000259" key="8">
    <source>
        <dbReference type="Pfam" id="PF02492"/>
    </source>
</evidence>
<organism evidence="9 10">
    <name type="scientific">Dolichospermum planctonicum</name>
    <dbReference type="NCBI Taxonomy" id="136072"/>
    <lineage>
        <taxon>Bacteria</taxon>
        <taxon>Bacillati</taxon>
        <taxon>Cyanobacteriota</taxon>
        <taxon>Cyanophyceae</taxon>
        <taxon>Nostocales</taxon>
        <taxon>Aphanizomenonaceae</taxon>
        <taxon>Dolichospermum</taxon>
    </lineage>
</organism>
<comment type="caution">
    <text evidence="9">The sequence shown here is derived from an EMBL/GenBank/DDBJ whole genome shotgun (WGS) entry which is preliminary data.</text>
</comment>
<dbReference type="Proteomes" id="UP000299367">
    <property type="component" value="Unassembled WGS sequence"/>
</dbReference>
<dbReference type="AlphaFoldDB" id="A0A480AIK1"/>
<dbReference type="RefSeq" id="WP_137909069.1">
    <property type="nucleotide sequence ID" value="NZ_BJCF01000045.1"/>
</dbReference>
<dbReference type="InterPro" id="IPR004392">
    <property type="entry name" value="Hyd_mat_HypB"/>
</dbReference>
<evidence type="ECO:0000313" key="10">
    <source>
        <dbReference type="Proteomes" id="UP000299367"/>
    </source>
</evidence>
<evidence type="ECO:0000256" key="4">
    <source>
        <dbReference type="ARBA" id="ARBA00022741"/>
    </source>
</evidence>
<evidence type="ECO:0000256" key="5">
    <source>
        <dbReference type="ARBA" id="ARBA00022801"/>
    </source>
</evidence>
<evidence type="ECO:0000256" key="3">
    <source>
        <dbReference type="ARBA" id="ARBA00022723"/>
    </source>
</evidence>
<keyword evidence="7" id="KW-0342">GTP-binding</keyword>